<gene>
    <name evidence="2" type="ORF">R70211_05164</name>
</gene>
<organism evidence="2 3">
    <name type="scientific">Paraburkholderia domus</name>
    <dbReference type="NCBI Taxonomy" id="2793075"/>
    <lineage>
        <taxon>Bacteria</taxon>
        <taxon>Pseudomonadati</taxon>
        <taxon>Pseudomonadota</taxon>
        <taxon>Betaproteobacteria</taxon>
        <taxon>Burkholderiales</taxon>
        <taxon>Burkholderiaceae</taxon>
        <taxon>Paraburkholderia</taxon>
    </lineage>
</organism>
<sequence>MLPSVPLRDHATSRTRAQVEPLPNLLDRLIGQRPQSSGEGNAAFASSRVELRDTVLRDLSWLLNCDNLEATDDLAAYPHVRNSVLNFGVRAWAGGRASTIDWDEMESSIREAIVQFEPRILAESVEVRCHVRAQSYSVLSLEITGRLCPATAPQSFQFRSDVDIESSHIALRPQEAT</sequence>
<name>A0A9N8N0U2_9BURK</name>
<dbReference type="NCBIfam" id="TIGR03357">
    <property type="entry name" value="VI_zyme"/>
    <property type="match status" value="1"/>
</dbReference>
<accession>A0A9N8N0U2</accession>
<dbReference type="EMBL" id="CAJNAS010000015">
    <property type="protein sequence ID" value="CAE6932000.1"/>
    <property type="molecule type" value="Genomic_DNA"/>
</dbReference>
<dbReference type="InterPro" id="IPR053176">
    <property type="entry name" value="T6SS_TssE1-like"/>
</dbReference>
<feature type="domain" description="IraD/Gp25-like" evidence="1">
    <location>
        <begin position="50"/>
        <end position="147"/>
    </location>
</feature>
<protein>
    <recommendedName>
        <fullName evidence="1">IraD/Gp25-like domain-containing protein</fullName>
    </recommendedName>
</protein>
<keyword evidence="3" id="KW-1185">Reference proteome</keyword>
<dbReference type="SUPFAM" id="SSF160719">
    <property type="entry name" value="gpW/gp25-like"/>
    <property type="match status" value="1"/>
</dbReference>
<dbReference type="Proteomes" id="UP000675121">
    <property type="component" value="Unassembled WGS sequence"/>
</dbReference>
<evidence type="ECO:0000313" key="3">
    <source>
        <dbReference type="Proteomes" id="UP000675121"/>
    </source>
</evidence>
<evidence type="ECO:0000313" key="2">
    <source>
        <dbReference type="EMBL" id="CAE6932000.1"/>
    </source>
</evidence>
<dbReference type="AlphaFoldDB" id="A0A9N8N0U2"/>
<dbReference type="PANTHER" id="PTHR38595:SF1">
    <property type="entry name" value="TYPE VI SECRETION SYSTEM COMPONENT TSSE1"/>
    <property type="match status" value="1"/>
</dbReference>
<dbReference type="InterPro" id="IPR007048">
    <property type="entry name" value="IraD/Gp25-like"/>
</dbReference>
<proteinExistence type="predicted"/>
<dbReference type="Pfam" id="PF04965">
    <property type="entry name" value="GPW_gp25"/>
    <property type="match status" value="1"/>
</dbReference>
<comment type="caution">
    <text evidence="2">The sequence shown here is derived from an EMBL/GenBank/DDBJ whole genome shotgun (WGS) entry which is preliminary data.</text>
</comment>
<dbReference type="RefSeq" id="WP_201076783.1">
    <property type="nucleotide sequence ID" value="NZ_CAJNAS010000015.1"/>
</dbReference>
<evidence type="ECO:0000259" key="1">
    <source>
        <dbReference type="Pfam" id="PF04965"/>
    </source>
</evidence>
<dbReference type="PANTHER" id="PTHR38595">
    <property type="entry name" value="CYTOPLASMIC PROTEIN-RELATED"/>
    <property type="match status" value="1"/>
</dbReference>
<dbReference type="InterPro" id="IPR017737">
    <property type="entry name" value="TssE1-like"/>
</dbReference>
<reference evidence="2" key="1">
    <citation type="submission" date="2021-02" db="EMBL/GenBank/DDBJ databases">
        <authorList>
            <person name="Vanwijnsberghe S."/>
        </authorList>
    </citation>
    <scope>NUCLEOTIDE SEQUENCE</scope>
    <source>
        <strain evidence="2">R-70211</strain>
    </source>
</reference>